<feature type="transmembrane region" description="Helical" evidence="10">
    <location>
        <begin position="684"/>
        <end position="708"/>
    </location>
</feature>
<dbReference type="PANTHER" id="PTHR48041:SF26">
    <property type="entry name" value="FI22810P1"/>
    <property type="match status" value="1"/>
</dbReference>
<dbReference type="Gene3D" id="3.40.50.300">
    <property type="entry name" value="P-loop containing nucleotide triphosphate hydrolases"/>
    <property type="match status" value="2"/>
</dbReference>
<feature type="transmembrane region" description="Helical" evidence="10">
    <location>
        <begin position="720"/>
        <end position="745"/>
    </location>
</feature>
<feature type="domain" description="ABC transporter" evidence="11">
    <location>
        <begin position="1"/>
        <end position="357"/>
    </location>
</feature>
<dbReference type="SUPFAM" id="SSF52540">
    <property type="entry name" value="P-loop containing nucleoside triphosphate hydrolases"/>
    <property type="match status" value="1"/>
</dbReference>
<accession>A0A7R9E271</accession>
<evidence type="ECO:0000256" key="10">
    <source>
        <dbReference type="SAM" id="Phobius"/>
    </source>
</evidence>
<evidence type="ECO:0000256" key="4">
    <source>
        <dbReference type="ARBA" id="ARBA00022692"/>
    </source>
</evidence>
<protein>
    <recommendedName>
        <fullName evidence="11">ABC transporter domain-containing protein</fullName>
    </recommendedName>
</protein>
<feature type="compositionally biased region" description="Basic and acidic residues" evidence="9">
    <location>
        <begin position="550"/>
        <end position="566"/>
    </location>
</feature>
<dbReference type="InterPro" id="IPR050352">
    <property type="entry name" value="ABCG_transporters"/>
</dbReference>
<feature type="region of interest" description="Disordered" evidence="9">
    <location>
        <begin position="935"/>
        <end position="958"/>
    </location>
</feature>
<dbReference type="InterPro" id="IPR013525">
    <property type="entry name" value="ABC2_TM"/>
</dbReference>
<feature type="transmembrane region" description="Helical" evidence="10">
    <location>
        <begin position="611"/>
        <end position="629"/>
    </location>
</feature>
<keyword evidence="4 10" id="KW-0812">Transmembrane</keyword>
<evidence type="ECO:0000256" key="6">
    <source>
        <dbReference type="ARBA" id="ARBA00022840"/>
    </source>
</evidence>
<dbReference type="Pfam" id="PF01061">
    <property type="entry name" value="ABC2_membrane"/>
    <property type="match status" value="1"/>
</dbReference>
<evidence type="ECO:0000256" key="7">
    <source>
        <dbReference type="ARBA" id="ARBA00022989"/>
    </source>
</evidence>
<dbReference type="PROSITE" id="PS50893">
    <property type="entry name" value="ABC_TRANSPORTER_2"/>
    <property type="match status" value="1"/>
</dbReference>
<organism evidence="12">
    <name type="scientific">Timema monikensis</name>
    <dbReference type="NCBI Taxonomy" id="170555"/>
    <lineage>
        <taxon>Eukaryota</taxon>
        <taxon>Metazoa</taxon>
        <taxon>Ecdysozoa</taxon>
        <taxon>Arthropoda</taxon>
        <taxon>Hexapoda</taxon>
        <taxon>Insecta</taxon>
        <taxon>Pterygota</taxon>
        <taxon>Neoptera</taxon>
        <taxon>Polyneoptera</taxon>
        <taxon>Phasmatodea</taxon>
        <taxon>Timematodea</taxon>
        <taxon>Timematoidea</taxon>
        <taxon>Timematidae</taxon>
        <taxon>Timema</taxon>
    </lineage>
</organism>
<keyword evidence="8 10" id="KW-0472">Membrane</keyword>
<keyword evidence="3" id="KW-0813">Transport</keyword>
<name>A0A7R9E271_9NEOP</name>
<dbReference type="InterPro" id="IPR003593">
    <property type="entry name" value="AAA+_ATPase"/>
</dbReference>
<evidence type="ECO:0000313" key="12">
    <source>
        <dbReference type="EMBL" id="CAD7424973.1"/>
    </source>
</evidence>
<dbReference type="InterPro" id="IPR027417">
    <property type="entry name" value="P-loop_NTPase"/>
</dbReference>
<feature type="compositionally biased region" description="Polar residues" evidence="9">
    <location>
        <begin position="937"/>
        <end position="958"/>
    </location>
</feature>
<evidence type="ECO:0000256" key="8">
    <source>
        <dbReference type="ARBA" id="ARBA00023136"/>
    </source>
</evidence>
<evidence type="ECO:0000256" key="3">
    <source>
        <dbReference type="ARBA" id="ARBA00022448"/>
    </source>
</evidence>
<keyword evidence="6" id="KW-0067">ATP-binding</keyword>
<evidence type="ECO:0000256" key="1">
    <source>
        <dbReference type="ARBA" id="ARBA00004141"/>
    </source>
</evidence>
<dbReference type="AlphaFoldDB" id="A0A7R9E271"/>
<evidence type="ECO:0000256" key="5">
    <source>
        <dbReference type="ARBA" id="ARBA00022741"/>
    </source>
</evidence>
<gene>
    <name evidence="12" type="ORF">TMSB3V08_LOCUS1898</name>
</gene>
<feature type="region of interest" description="Disordered" evidence="9">
    <location>
        <begin position="526"/>
        <end position="584"/>
    </location>
</feature>
<dbReference type="GO" id="GO:0140359">
    <property type="term" value="F:ABC-type transporter activity"/>
    <property type="evidence" value="ECO:0007669"/>
    <property type="project" value="InterPro"/>
</dbReference>
<comment type="subcellular location">
    <subcellularLocation>
        <location evidence="1">Membrane</location>
        <topology evidence="1">Multi-pass membrane protein</topology>
    </subcellularLocation>
</comment>
<dbReference type="GO" id="GO:0016887">
    <property type="term" value="F:ATP hydrolysis activity"/>
    <property type="evidence" value="ECO:0007669"/>
    <property type="project" value="InterPro"/>
</dbReference>
<dbReference type="EMBL" id="OB792862">
    <property type="protein sequence ID" value="CAD7424973.1"/>
    <property type="molecule type" value="Genomic_DNA"/>
</dbReference>
<feature type="transmembrane region" description="Helical" evidence="10">
    <location>
        <begin position="783"/>
        <end position="800"/>
    </location>
</feature>
<evidence type="ECO:0000256" key="2">
    <source>
        <dbReference type="ARBA" id="ARBA00005814"/>
    </source>
</evidence>
<dbReference type="GO" id="GO:0005524">
    <property type="term" value="F:ATP binding"/>
    <property type="evidence" value="ECO:0007669"/>
    <property type="project" value="UniProtKB-KW"/>
</dbReference>
<comment type="similarity">
    <text evidence="2">Belongs to the ABC transporter superfamily. ABCG family. Eye pigment precursor importer (TC 3.A.1.204) subfamily.</text>
</comment>
<sequence length="958" mass="105896">MVISGAVSQGRKKILHEICGRFVPSQLIAIMGPSGAGKSTLLDILSGYRSDVKCGREKRSVLKDTCPASIVSFHDFRSDRKCRGRREVSLKILALLQLFRFMISGVTGSVGEEEKCDRKCRGRREVSLKILVLLQLFRLMISGVTGSVGEEEKISGVTGVVGVDGVERDLDEFRRLSCYITQDDRLEPLLTVQENMRVAADLKLGVHVTTQEKLAIIEEILSTLGLLAAQKTRAAMLSGGQKKRLSIALELVNNPMVMFLDEPTTPGSLEACQGLTPTDVTSRCRGLDSSSCSQCLKLLKMLARQGRTIVCTIHQPSASLFQQFDHVYVLSQGRCLYQGSTDQLVPYLSGVNLPCPLYHNPADYGEWHWRIRDIVTTTLRITLFSQCNFSLPRAVPLSVPRAVPLAIPLSVPRAIPLAVPRAIPLAVPRAVPLAVPRAVPLAVPRAVPLAIPLFVPRAVPLAVPRALPRTVPLSVPLYGAGTILPIGLKLVIELACGEYGEEQIDRMTEGTGNGRNLQWFENGSALASSRSSNKPIVRTSRKLNNTSSAQKEDNGTMKRNEESSREADEEEEVPQRKTTRSLQETSTWNQMKVLLYKGFLKSKRDTTLTHMRLGVNVMMGMMLGTLFFQSGNDGSRTLDNYNLLFSILVHQMSSNMMLSILTFPMEMTILMKEHFNRWYSLKSFYLSITIVDIPVSVISCVVFSLIVYIMTGQPMEPRRIVMFLVIGQLTMFVSQTIGLMIGSIFDVVNGTFLGPTLTVPIMMFAGFGINLRDMPVYLHWGTYISYLRFSLEGIIAAIYGDDRPVLDCPEHILYCHYKHPSKFLHEIAMNGDMFWIDLGALSTMVVLGRAAAYFLLRWKLYSVRPCSKLVGSVCTGPGFRWDSTQPTPGYSDHGVHHLAWSEFLATDPEVPGLISGASRFFCEAVGLERGRIPASTEAASDNTEFSTSAPIDPASSTL</sequence>
<feature type="transmembrane region" description="Helical" evidence="10">
    <location>
        <begin position="833"/>
        <end position="856"/>
    </location>
</feature>
<feature type="transmembrane region" description="Helical" evidence="10">
    <location>
        <begin position="751"/>
        <end position="771"/>
    </location>
</feature>
<reference evidence="12" key="1">
    <citation type="submission" date="2020-11" db="EMBL/GenBank/DDBJ databases">
        <authorList>
            <person name="Tran Van P."/>
        </authorList>
    </citation>
    <scope>NUCLEOTIDE SEQUENCE</scope>
</reference>
<feature type="transmembrane region" description="Helical" evidence="10">
    <location>
        <begin position="641"/>
        <end position="664"/>
    </location>
</feature>
<proteinExistence type="inferred from homology"/>
<dbReference type="InterPro" id="IPR003439">
    <property type="entry name" value="ABC_transporter-like_ATP-bd"/>
</dbReference>
<keyword evidence="7 10" id="KW-1133">Transmembrane helix</keyword>
<dbReference type="InterPro" id="IPR017871">
    <property type="entry name" value="ABC_transporter-like_CS"/>
</dbReference>
<evidence type="ECO:0000256" key="9">
    <source>
        <dbReference type="SAM" id="MobiDB-lite"/>
    </source>
</evidence>
<dbReference type="SMART" id="SM00382">
    <property type="entry name" value="AAA"/>
    <property type="match status" value="1"/>
</dbReference>
<dbReference type="PANTHER" id="PTHR48041">
    <property type="entry name" value="ABC TRANSPORTER G FAMILY MEMBER 28"/>
    <property type="match status" value="1"/>
</dbReference>
<dbReference type="GO" id="GO:0005886">
    <property type="term" value="C:plasma membrane"/>
    <property type="evidence" value="ECO:0007669"/>
    <property type="project" value="TreeGrafter"/>
</dbReference>
<dbReference type="PROSITE" id="PS00211">
    <property type="entry name" value="ABC_TRANSPORTER_1"/>
    <property type="match status" value="1"/>
</dbReference>
<evidence type="ECO:0000259" key="11">
    <source>
        <dbReference type="PROSITE" id="PS50893"/>
    </source>
</evidence>
<keyword evidence="5" id="KW-0547">Nucleotide-binding</keyword>
<dbReference type="Pfam" id="PF00005">
    <property type="entry name" value="ABC_tran"/>
    <property type="match status" value="2"/>
</dbReference>